<dbReference type="InterPro" id="IPR035900">
    <property type="entry name" value="Colicin_E_sf"/>
</dbReference>
<dbReference type="HOGENOM" id="CLU_1703262_0_0_11"/>
<evidence type="ECO:0000313" key="2">
    <source>
        <dbReference type="Proteomes" id="UP000003963"/>
    </source>
</evidence>
<evidence type="ECO:0000313" key="1">
    <source>
        <dbReference type="EMBL" id="EFL26912.1"/>
    </source>
</evidence>
<dbReference type="EMBL" id="GG657754">
    <property type="protein sequence ID" value="EFL26912.1"/>
    <property type="molecule type" value="Genomic_DNA"/>
</dbReference>
<accession>D9WAH1</accession>
<dbReference type="Gene3D" id="1.10.1200.20">
    <property type="entry name" value="Colicin E immunity protein"/>
    <property type="match status" value="1"/>
</dbReference>
<dbReference type="AlphaFoldDB" id="D9WAH1"/>
<keyword evidence="2" id="KW-1185">Reference proteome</keyword>
<dbReference type="STRING" id="457427.SSOG_06626"/>
<gene>
    <name evidence="1" type="ORF">SSOG_06626</name>
</gene>
<dbReference type="SUPFAM" id="SSF47345">
    <property type="entry name" value="Colicin E immunity proteins"/>
    <property type="match status" value="1"/>
</dbReference>
<organism evidence="1 2">
    <name type="scientific">Streptomyces himastatinicus ATCC 53653</name>
    <dbReference type="NCBI Taxonomy" id="457427"/>
    <lineage>
        <taxon>Bacteria</taxon>
        <taxon>Bacillati</taxon>
        <taxon>Actinomycetota</taxon>
        <taxon>Actinomycetes</taxon>
        <taxon>Kitasatosporales</taxon>
        <taxon>Streptomycetaceae</taxon>
        <taxon>Streptomyces</taxon>
        <taxon>Streptomyces violaceusniger group</taxon>
    </lineage>
</organism>
<proteinExistence type="predicted"/>
<reference evidence="1 2" key="1">
    <citation type="submission" date="2009-02" db="EMBL/GenBank/DDBJ databases">
        <title>Annotation of Streptomyces hygroscopicus strain ATCC 53653.</title>
        <authorList>
            <consortium name="The Broad Institute Genome Sequencing Platform"/>
            <consortium name="Broad Institute Microbial Sequencing Center"/>
            <person name="Fischbach M."/>
            <person name="Godfrey P."/>
            <person name="Ward D."/>
            <person name="Young S."/>
            <person name="Zeng Q."/>
            <person name="Koehrsen M."/>
            <person name="Alvarado L."/>
            <person name="Berlin A.M."/>
            <person name="Bochicchio J."/>
            <person name="Borenstein D."/>
            <person name="Chapman S.B."/>
            <person name="Chen Z."/>
            <person name="Engels R."/>
            <person name="Freedman E."/>
            <person name="Gellesch M."/>
            <person name="Goldberg J."/>
            <person name="Griggs A."/>
            <person name="Gujja S."/>
            <person name="Heilman E.R."/>
            <person name="Heiman D.I."/>
            <person name="Hepburn T.A."/>
            <person name="Howarth C."/>
            <person name="Jen D."/>
            <person name="Larson L."/>
            <person name="Lewis B."/>
            <person name="Mehta T."/>
            <person name="Park D."/>
            <person name="Pearson M."/>
            <person name="Richards J."/>
            <person name="Roberts A."/>
            <person name="Saif S."/>
            <person name="Shea T.D."/>
            <person name="Shenoy N."/>
            <person name="Sisk P."/>
            <person name="Stolte C."/>
            <person name="Sykes S.N."/>
            <person name="Thomson T."/>
            <person name="Walk T."/>
            <person name="White J."/>
            <person name="Yandava C."/>
            <person name="Straight P."/>
            <person name="Clardy J."/>
            <person name="Hung D."/>
            <person name="Kolter R."/>
            <person name="Mekalanos J."/>
            <person name="Walker S."/>
            <person name="Walsh C.T."/>
            <person name="Wieland-Brown L.C."/>
            <person name="Haas B."/>
            <person name="Nusbaum C."/>
            <person name="Birren B."/>
        </authorList>
    </citation>
    <scope>NUCLEOTIDE SEQUENCE [LARGE SCALE GENOMIC DNA]</scope>
    <source>
        <strain evidence="1 2">ATCC 53653</strain>
    </source>
</reference>
<dbReference type="Proteomes" id="UP000003963">
    <property type="component" value="Unassembled WGS sequence"/>
</dbReference>
<name>D9WAH1_9ACTN</name>
<protein>
    <submittedName>
        <fullName evidence="1">Uncharacterized protein</fullName>
    </submittedName>
</protein>
<sequence>MRGMDLRPELLPPSVSPARLDELSRDIERIRDLVEGGGPAGVDDAVAAFNQRTGHAYTAVDFAGYDGSRSLDEFAREAARPVWPTAPGVTPDELVEIVRRVMAADPETDYYLRLLEANVPHPRVSELIFHPPAERENTAEAVVDAALGYRAVTL</sequence>